<comment type="caution">
    <text evidence="3">The sequence shown here is derived from an EMBL/GenBank/DDBJ whole genome shotgun (WGS) entry which is preliminary data.</text>
</comment>
<accession>A0ABP7K075</accession>
<feature type="transmembrane region" description="Helical" evidence="1">
    <location>
        <begin position="20"/>
        <end position="48"/>
    </location>
</feature>
<sequence>MTPHPYDAILQSATRRPEFWRLGVVFVLALGLIGAVTPLFYSVVMSLAPELSPFALPSDTVSTRQGGVFVVLAGFSLLLLGSILTARRLHDRSLRDITGPAALMRDQIRTTTKWIAPIVAITLMLPWDGEGSQLVAQLPLRQWLMWVPFALLGIAVQVTAEEVFFRGYLQSQIAGATGSYLSGLFASAFVFGLLHYNGTLTGIGLWFTLGWAVMFGLAAGDLTARSGTLGPAIVLHFVNNISAMLIAPPDGLFSAFGLYTRTADLSDILADPMIIVFEAAVLFVTWLAARIAIRR</sequence>
<proteinExistence type="predicted"/>
<evidence type="ECO:0000256" key="1">
    <source>
        <dbReference type="SAM" id="Phobius"/>
    </source>
</evidence>
<feature type="transmembrane region" description="Helical" evidence="1">
    <location>
        <begin position="110"/>
        <end position="127"/>
    </location>
</feature>
<keyword evidence="1" id="KW-1133">Transmembrane helix</keyword>
<feature type="transmembrane region" description="Helical" evidence="1">
    <location>
        <begin position="229"/>
        <end position="248"/>
    </location>
</feature>
<feature type="domain" description="CAAX prenyl protease 2/Lysostaphin resistance protein A-like" evidence="2">
    <location>
        <begin position="145"/>
        <end position="241"/>
    </location>
</feature>
<reference evidence="4" key="1">
    <citation type="journal article" date="2019" name="Int. J. Syst. Evol. Microbiol.">
        <title>The Global Catalogue of Microorganisms (GCM) 10K type strain sequencing project: providing services to taxonomists for standard genome sequencing and annotation.</title>
        <authorList>
            <consortium name="The Broad Institute Genomics Platform"/>
            <consortium name="The Broad Institute Genome Sequencing Center for Infectious Disease"/>
            <person name="Wu L."/>
            <person name="Ma J."/>
        </authorList>
    </citation>
    <scope>NUCLEOTIDE SEQUENCE [LARGE SCALE GENOMIC DNA]</scope>
    <source>
        <strain evidence="4">JCM 17190</strain>
    </source>
</reference>
<keyword evidence="4" id="KW-1185">Reference proteome</keyword>
<organism evidence="3 4">
    <name type="scientific">Celeribacter arenosi</name>
    <dbReference type="NCBI Taxonomy" id="792649"/>
    <lineage>
        <taxon>Bacteria</taxon>
        <taxon>Pseudomonadati</taxon>
        <taxon>Pseudomonadota</taxon>
        <taxon>Alphaproteobacteria</taxon>
        <taxon>Rhodobacterales</taxon>
        <taxon>Roseobacteraceae</taxon>
        <taxon>Celeribacter</taxon>
    </lineage>
</organism>
<feature type="transmembrane region" description="Helical" evidence="1">
    <location>
        <begin position="177"/>
        <end position="197"/>
    </location>
</feature>
<evidence type="ECO:0000313" key="4">
    <source>
        <dbReference type="Proteomes" id="UP001399917"/>
    </source>
</evidence>
<dbReference type="Proteomes" id="UP001399917">
    <property type="component" value="Unassembled WGS sequence"/>
</dbReference>
<feature type="transmembrane region" description="Helical" evidence="1">
    <location>
        <begin position="203"/>
        <end position="222"/>
    </location>
</feature>
<feature type="transmembrane region" description="Helical" evidence="1">
    <location>
        <begin position="143"/>
        <end position="165"/>
    </location>
</feature>
<feature type="transmembrane region" description="Helical" evidence="1">
    <location>
        <begin position="268"/>
        <end position="289"/>
    </location>
</feature>
<protein>
    <recommendedName>
        <fullName evidence="2">CAAX prenyl protease 2/Lysostaphin resistance protein A-like domain-containing protein</fullName>
    </recommendedName>
</protein>
<evidence type="ECO:0000259" key="2">
    <source>
        <dbReference type="Pfam" id="PF02517"/>
    </source>
</evidence>
<evidence type="ECO:0000313" key="3">
    <source>
        <dbReference type="EMBL" id="GAA3860149.1"/>
    </source>
</evidence>
<gene>
    <name evidence="3" type="ORF">GCM10022404_08760</name>
</gene>
<keyword evidence="1" id="KW-0812">Transmembrane</keyword>
<keyword evidence="1" id="KW-0472">Membrane</keyword>
<dbReference type="EMBL" id="BAABDF010000003">
    <property type="protein sequence ID" value="GAA3860149.1"/>
    <property type="molecule type" value="Genomic_DNA"/>
</dbReference>
<dbReference type="RefSeq" id="WP_344843964.1">
    <property type="nucleotide sequence ID" value="NZ_BAABDF010000003.1"/>
</dbReference>
<dbReference type="Pfam" id="PF02517">
    <property type="entry name" value="Rce1-like"/>
    <property type="match status" value="1"/>
</dbReference>
<name>A0ABP7K075_9RHOB</name>
<dbReference type="InterPro" id="IPR003675">
    <property type="entry name" value="Rce1/LyrA-like_dom"/>
</dbReference>
<feature type="transmembrane region" description="Helical" evidence="1">
    <location>
        <begin position="68"/>
        <end position="89"/>
    </location>
</feature>